<comment type="caution">
    <text evidence="1">The sequence shown here is derived from an EMBL/GenBank/DDBJ whole genome shotgun (WGS) entry which is preliminary data.</text>
</comment>
<gene>
    <name evidence="1" type="ORF">FPSE_07231</name>
</gene>
<dbReference type="Proteomes" id="UP000007978">
    <property type="component" value="Chromosome 3"/>
</dbReference>
<dbReference type="EMBL" id="AFNW01000191">
    <property type="protein sequence ID" value="EKJ72594.1"/>
    <property type="molecule type" value="Genomic_DNA"/>
</dbReference>
<reference evidence="1 2" key="1">
    <citation type="journal article" date="2012" name="PLoS Pathog.">
        <title>Comparative pathogenomics reveals horizontally acquired novel virulence genes in fungi infecting cereal hosts.</title>
        <authorList>
            <person name="Gardiner D.M."/>
            <person name="McDonald M.C."/>
            <person name="Covarelli L."/>
            <person name="Solomon P.S."/>
            <person name="Rusu A.G."/>
            <person name="Marshall M."/>
            <person name="Kazan K."/>
            <person name="Chakraborty S."/>
            <person name="McDonald B.A."/>
            <person name="Manners J.M."/>
        </authorList>
    </citation>
    <scope>NUCLEOTIDE SEQUENCE [LARGE SCALE GENOMIC DNA]</scope>
    <source>
        <strain evidence="1 2">CS3096</strain>
    </source>
</reference>
<sequence>MVSSFDNLLQGLPTATVCVRLPTILENAKTCIASLQLFTTKNINSTLVAFSQLQSANYTTPFGASRRLH</sequence>
<dbReference type="AlphaFoldDB" id="K3VF66"/>
<protein>
    <submittedName>
        <fullName evidence="1">Uncharacterized protein</fullName>
    </submittedName>
</protein>
<evidence type="ECO:0000313" key="1">
    <source>
        <dbReference type="EMBL" id="EKJ72594.1"/>
    </source>
</evidence>
<dbReference type="HOGENOM" id="CLU_2776052_0_0_1"/>
<dbReference type="KEGG" id="fpu:FPSE_07231"/>
<accession>K3VF66</accession>
<keyword evidence="2" id="KW-1185">Reference proteome</keyword>
<evidence type="ECO:0000313" key="2">
    <source>
        <dbReference type="Proteomes" id="UP000007978"/>
    </source>
</evidence>
<proteinExistence type="predicted"/>
<dbReference type="RefSeq" id="XP_009258624.1">
    <property type="nucleotide sequence ID" value="XM_009260349.1"/>
</dbReference>
<organism evidence="1 2">
    <name type="scientific">Fusarium pseudograminearum (strain CS3096)</name>
    <name type="common">Wheat and barley crown-rot fungus</name>
    <dbReference type="NCBI Taxonomy" id="1028729"/>
    <lineage>
        <taxon>Eukaryota</taxon>
        <taxon>Fungi</taxon>
        <taxon>Dikarya</taxon>
        <taxon>Ascomycota</taxon>
        <taxon>Pezizomycotina</taxon>
        <taxon>Sordariomycetes</taxon>
        <taxon>Hypocreomycetidae</taxon>
        <taxon>Hypocreales</taxon>
        <taxon>Nectriaceae</taxon>
        <taxon>Fusarium</taxon>
    </lineage>
</organism>
<name>K3VF66_FUSPC</name>
<dbReference type="GeneID" id="20365849"/>